<evidence type="ECO:0000256" key="3">
    <source>
        <dbReference type="ARBA" id="ARBA00022692"/>
    </source>
</evidence>
<evidence type="ECO:0000256" key="2">
    <source>
        <dbReference type="ARBA" id="ARBA00022475"/>
    </source>
</evidence>
<dbReference type="GO" id="GO:0005886">
    <property type="term" value="C:plasma membrane"/>
    <property type="evidence" value="ECO:0007669"/>
    <property type="project" value="UniProtKB-SubCell"/>
</dbReference>
<evidence type="ECO:0000256" key="1">
    <source>
        <dbReference type="ARBA" id="ARBA00004651"/>
    </source>
</evidence>
<comment type="subcellular location">
    <subcellularLocation>
        <location evidence="1">Cell membrane</location>
        <topology evidence="1">Multi-pass membrane protein</topology>
    </subcellularLocation>
</comment>
<dbReference type="Gene3D" id="1.20.1070.10">
    <property type="entry name" value="Rhodopsin 7-helix transmembrane proteins"/>
    <property type="match status" value="2"/>
</dbReference>
<dbReference type="InterPro" id="IPR017452">
    <property type="entry name" value="GPCR_Rhodpsn_7TM"/>
</dbReference>
<dbReference type="Proteomes" id="UP000887561">
    <property type="component" value="Unplaced"/>
</dbReference>
<name>A0A915N349_MELJA</name>
<dbReference type="GO" id="GO:0042277">
    <property type="term" value="F:peptide binding"/>
    <property type="evidence" value="ECO:0007669"/>
    <property type="project" value="TreeGrafter"/>
</dbReference>
<keyword evidence="5 9" id="KW-0297">G-protein coupled receptor</keyword>
<evidence type="ECO:0000256" key="8">
    <source>
        <dbReference type="ARBA" id="ARBA00023224"/>
    </source>
</evidence>
<dbReference type="WBParaSite" id="scaffold7895_cov232.g12503">
    <property type="protein sequence ID" value="scaffold7895_cov232.g12503"/>
    <property type="gene ID" value="scaffold7895_cov232.g12503"/>
</dbReference>
<dbReference type="SUPFAM" id="SSF81321">
    <property type="entry name" value="Family A G protein-coupled receptor-like"/>
    <property type="match status" value="1"/>
</dbReference>
<keyword evidence="8 9" id="KW-0807">Transducer</keyword>
<keyword evidence="13" id="KW-1185">Reference proteome</keyword>
<feature type="domain" description="G-protein coupled receptors family 1 profile" evidence="12">
    <location>
        <begin position="91"/>
        <end position="180"/>
    </location>
</feature>
<feature type="compositionally biased region" description="Polar residues" evidence="10">
    <location>
        <begin position="281"/>
        <end position="308"/>
    </location>
</feature>
<sequence length="324" mass="36109">MNSSLNQLISNNSLNKNQNQLIIPPSQEDKSANYLAAASALQLVGDSEESSLLRRIPAGIQLSGTLAPWQQQQISEDEHLHSNTSYDNTMIYVLFLCFVDLASVVPLPMAIMDQLLGFWMFGTALCKVYRALEHVGRALSTFVLAAMAFDRFMRVSFFISYMFLVGFFLPILLITVFYALMMKRLFKRSRSLSSSKLPVNRIAGSDKFIYIMYGVHALPYVNSASNWLLYGLLNSQLMRRAKYTSETFYNNTTGMPENGFGSIHRNFNGNTTTPPPPSQIRIESSRNSSLAVTSKLNGNGRCNSTLSTPLFGGSNRKGSKQGIK</sequence>
<evidence type="ECO:0000256" key="9">
    <source>
        <dbReference type="RuleBase" id="RU000688"/>
    </source>
</evidence>
<dbReference type="PROSITE" id="PS50262">
    <property type="entry name" value="G_PROTEIN_RECEP_F1_2"/>
    <property type="match status" value="1"/>
</dbReference>
<dbReference type="PANTHER" id="PTHR24229">
    <property type="entry name" value="NEUROPEPTIDES RECEPTOR"/>
    <property type="match status" value="1"/>
</dbReference>
<accession>A0A915N349</accession>
<keyword evidence="3 9" id="KW-0812">Transmembrane</keyword>
<evidence type="ECO:0000256" key="10">
    <source>
        <dbReference type="SAM" id="MobiDB-lite"/>
    </source>
</evidence>
<keyword evidence="6 11" id="KW-0472">Membrane</keyword>
<evidence type="ECO:0000256" key="5">
    <source>
        <dbReference type="ARBA" id="ARBA00023040"/>
    </source>
</evidence>
<dbReference type="InterPro" id="IPR000276">
    <property type="entry name" value="GPCR_Rhodpsn"/>
</dbReference>
<dbReference type="GO" id="GO:0043005">
    <property type="term" value="C:neuron projection"/>
    <property type="evidence" value="ECO:0007669"/>
    <property type="project" value="TreeGrafter"/>
</dbReference>
<comment type="similarity">
    <text evidence="9">Belongs to the G-protein coupled receptor 1 family.</text>
</comment>
<dbReference type="GO" id="GO:0004930">
    <property type="term" value="F:G protein-coupled receptor activity"/>
    <property type="evidence" value="ECO:0007669"/>
    <property type="project" value="UniProtKB-KW"/>
</dbReference>
<keyword evidence="4 11" id="KW-1133">Transmembrane helix</keyword>
<keyword evidence="7 9" id="KW-0675">Receptor</keyword>
<dbReference type="PROSITE" id="PS00237">
    <property type="entry name" value="G_PROTEIN_RECEP_F1_1"/>
    <property type="match status" value="1"/>
</dbReference>
<evidence type="ECO:0000256" key="11">
    <source>
        <dbReference type="SAM" id="Phobius"/>
    </source>
</evidence>
<dbReference type="PRINTS" id="PR00237">
    <property type="entry name" value="GPCRRHODOPSN"/>
</dbReference>
<keyword evidence="2" id="KW-1003">Cell membrane</keyword>
<evidence type="ECO:0000256" key="6">
    <source>
        <dbReference type="ARBA" id="ARBA00023136"/>
    </source>
</evidence>
<evidence type="ECO:0000256" key="7">
    <source>
        <dbReference type="ARBA" id="ARBA00023170"/>
    </source>
</evidence>
<feature type="region of interest" description="Disordered" evidence="10">
    <location>
        <begin position="264"/>
        <end position="324"/>
    </location>
</feature>
<evidence type="ECO:0000313" key="14">
    <source>
        <dbReference type="WBParaSite" id="scaffold7895_cov232.g12503"/>
    </source>
</evidence>
<dbReference type="AlphaFoldDB" id="A0A915N349"/>
<reference evidence="14" key="1">
    <citation type="submission" date="2022-11" db="UniProtKB">
        <authorList>
            <consortium name="WormBaseParasite"/>
        </authorList>
    </citation>
    <scope>IDENTIFICATION</scope>
</reference>
<feature type="transmembrane region" description="Helical" evidence="11">
    <location>
        <begin position="90"/>
        <end position="111"/>
    </location>
</feature>
<organism evidence="13 14">
    <name type="scientific">Meloidogyne javanica</name>
    <name type="common">Root-knot nematode worm</name>
    <dbReference type="NCBI Taxonomy" id="6303"/>
    <lineage>
        <taxon>Eukaryota</taxon>
        <taxon>Metazoa</taxon>
        <taxon>Ecdysozoa</taxon>
        <taxon>Nematoda</taxon>
        <taxon>Chromadorea</taxon>
        <taxon>Rhabditida</taxon>
        <taxon>Tylenchina</taxon>
        <taxon>Tylenchomorpha</taxon>
        <taxon>Tylenchoidea</taxon>
        <taxon>Meloidogynidae</taxon>
        <taxon>Meloidogyninae</taxon>
        <taxon>Meloidogyne</taxon>
        <taxon>Meloidogyne incognita group</taxon>
    </lineage>
</organism>
<dbReference type="PANTHER" id="PTHR24229:SF40">
    <property type="entry name" value="ALLATOSTATIN C RECEPTOR 1-RELATED"/>
    <property type="match status" value="1"/>
</dbReference>
<evidence type="ECO:0000256" key="4">
    <source>
        <dbReference type="ARBA" id="ARBA00022989"/>
    </source>
</evidence>
<evidence type="ECO:0000313" key="13">
    <source>
        <dbReference type="Proteomes" id="UP000887561"/>
    </source>
</evidence>
<feature type="transmembrane region" description="Helical" evidence="11">
    <location>
        <begin position="155"/>
        <end position="180"/>
    </location>
</feature>
<proteinExistence type="inferred from homology"/>
<dbReference type="Pfam" id="PF00001">
    <property type="entry name" value="7tm_1"/>
    <property type="match status" value="1"/>
</dbReference>
<protein>
    <submittedName>
        <fullName evidence="14">G-protein coupled receptors family 1 profile domain-containing protein</fullName>
    </submittedName>
</protein>
<evidence type="ECO:0000259" key="12">
    <source>
        <dbReference type="PROSITE" id="PS50262"/>
    </source>
</evidence>